<reference evidence="1 2" key="1">
    <citation type="submission" date="2020-08" db="EMBL/GenBank/DDBJ databases">
        <title>Genome sequence of Diaphorobacter aerolatus KACC 16536T.</title>
        <authorList>
            <person name="Hyun D.-W."/>
            <person name="Bae J.-W."/>
        </authorList>
    </citation>
    <scope>NUCLEOTIDE SEQUENCE [LARGE SCALE GENOMIC DNA]</scope>
    <source>
        <strain evidence="1 2">KACC 16536</strain>
    </source>
</reference>
<organism evidence="1 2">
    <name type="scientific">Diaphorobacter aerolatus</name>
    <dbReference type="NCBI Taxonomy" id="1288495"/>
    <lineage>
        <taxon>Bacteria</taxon>
        <taxon>Pseudomonadati</taxon>
        <taxon>Pseudomonadota</taxon>
        <taxon>Betaproteobacteria</taxon>
        <taxon>Burkholderiales</taxon>
        <taxon>Comamonadaceae</taxon>
        <taxon>Diaphorobacter</taxon>
    </lineage>
</organism>
<sequence length="178" mass="17724">MERGAGAWVACSEITRRAGKQTVVGAVLVGAVFGASAQNCPQAADGSYMAGDGPQPSAGCTVIPATSGQLVQSPTAGFYVLTRSNLRGPLTVGNANVKAYVNGGYGGIGNQYALGPAASIQTGNLTFDTSTTDNTTSIGSHSGVNITTADANIKAVMTYGGGNSTGAQPSMGFSPDRP</sequence>
<proteinExistence type="predicted"/>
<dbReference type="RefSeq" id="WP_187725585.1">
    <property type="nucleotide sequence ID" value="NZ_CP060783.1"/>
</dbReference>
<evidence type="ECO:0000313" key="1">
    <source>
        <dbReference type="EMBL" id="QNP50045.1"/>
    </source>
</evidence>
<name>A0A7H0GP29_9BURK</name>
<dbReference type="EMBL" id="CP060783">
    <property type="protein sequence ID" value="QNP50045.1"/>
    <property type="molecule type" value="Genomic_DNA"/>
</dbReference>
<protein>
    <submittedName>
        <fullName evidence="1">Uncharacterized protein</fullName>
    </submittedName>
</protein>
<evidence type="ECO:0000313" key="2">
    <source>
        <dbReference type="Proteomes" id="UP000516028"/>
    </source>
</evidence>
<dbReference type="KEGG" id="daer:H9K75_09475"/>
<keyword evidence="2" id="KW-1185">Reference proteome</keyword>
<gene>
    <name evidence="1" type="ORF">H9K75_09475</name>
</gene>
<accession>A0A7H0GP29</accession>
<dbReference type="Proteomes" id="UP000516028">
    <property type="component" value="Chromosome"/>
</dbReference>
<dbReference type="AlphaFoldDB" id="A0A7H0GP29"/>